<dbReference type="GO" id="GO:0046872">
    <property type="term" value="F:metal ion binding"/>
    <property type="evidence" value="ECO:0007669"/>
    <property type="project" value="UniProtKB-UniRule"/>
</dbReference>
<evidence type="ECO:0000313" key="22">
    <source>
        <dbReference type="EMBL" id="SFG00322.1"/>
    </source>
</evidence>
<comment type="cofactor">
    <cofactor evidence="18 19">
        <name>K(+)</name>
        <dbReference type="ChEBI" id="CHEBI:29103"/>
    </cofactor>
    <text evidence="18 19">Binds 1 potassium ion per subunit.</text>
</comment>
<dbReference type="InterPro" id="IPR036652">
    <property type="entry name" value="YjeF_N_dom_sf"/>
</dbReference>
<feature type="binding site" evidence="18">
    <location>
        <position position="131"/>
    </location>
    <ligand>
        <name>K(+)</name>
        <dbReference type="ChEBI" id="CHEBI:29103"/>
    </ligand>
</feature>
<evidence type="ECO:0000256" key="3">
    <source>
        <dbReference type="ARBA" id="ARBA00006001"/>
    </source>
</evidence>
<evidence type="ECO:0000256" key="16">
    <source>
        <dbReference type="ARBA" id="ARBA00049209"/>
    </source>
</evidence>
<dbReference type="STRING" id="341036.SAMN05660649_00433"/>
<dbReference type="OrthoDB" id="9806925at2"/>
<evidence type="ECO:0000256" key="12">
    <source>
        <dbReference type="ARBA" id="ARBA00023239"/>
    </source>
</evidence>
<evidence type="ECO:0000256" key="8">
    <source>
        <dbReference type="ARBA" id="ARBA00022857"/>
    </source>
</evidence>
<evidence type="ECO:0000256" key="10">
    <source>
        <dbReference type="ARBA" id="ARBA00023027"/>
    </source>
</evidence>
<protein>
    <recommendedName>
        <fullName evidence="19">Bifunctional NAD(P)H-hydrate repair enzyme</fullName>
    </recommendedName>
    <alternativeName>
        <fullName evidence="19">Nicotinamide nucleotide repair protein</fullName>
    </alternativeName>
    <domain>
        <recommendedName>
            <fullName evidence="19">ADP-dependent (S)-NAD(P)H-hydrate dehydratase</fullName>
            <ecNumber evidence="19">4.2.1.136</ecNumber>
        </recommendedName>
        <alternativeName>
            <fullName evidence="19">ADP-dependent NAD(P)HX dehydratase</fullName>
        </alternativeName>
    </domain>
    <domain>
        <recommendedName>
            <fullName evidence="19">NAD(P)H-hydrate epimerase</fullName>
            <ecNumber evidence="19">5.1.99.6</ecNumber>
        </recommendedName>
    </domain>
</protein>
<evidence type="ECO:0000256" key="19">
    <source>
        <dbReference type="PIRNR" id="PIRNR017184"/>
    </source>
</evidence>
<dbReference type="PANTHER" id="PTHR12592">
    <property type="entry name" value="ATP-DEPENDENT (S)-NAD(P)H-HYDRATE DEHYDRATASE FAMILY MEMBER"/>
    <property type="match status" value="1"/>
</dbReference>
<comment type="function">
    <text evidence="18">Catalyzes the epimerization of the S- and R-forms of NAD(P)HX, a damaged form of NAD(P)H that is a result of enzymatic or heat-dependent hydration. This is a prerequisite for the S-specific NAD(P)H-hydrate dehydratase to allow the repair of both epimers of NAD(P)HX.</text>
</comment>
<comment type="subunit">
    <text evidence="17">Homotetramer.</text>
</comment>
<evidence type="ECO:0000256" key="5">
    <source>
        <dbReference type="ARBA" id="ARBA00022723"/>
    </source>
</evidence>
<dbReference type="PROSITE" id="PS01050">
    <property type="entry name" value="YJEF_C_2"/>
    <property type="match status" value="1"/>
</dbReference>
<evidence type="ECO:0000256" key="14">
    <source>
        <dbReference type="ARBA" id="ARBA00025153"/>
    </source>
</evidence>
<evidence type="ECO:0000256" key="6">
    <source>
        <dbReference type="ARBA" id="ARBA00022741"/>
    </source>
</evidence>
<feature type="binding site" evidence="17">
    <location>
        <begin position="425"/>
        <end position="429"/>
    </location>
    <ligand>
        <name>AMP</name>
        <dbReference type="ChEBI" id="CHEBI:456215"/>
    </ligand>
</feature>
<dbReference type="InterPro" id="IPR029056">
    <property type="entry name" value="Ribokinase-like"/>
</dbReference>
<dbReference type="GO" id="GO:0052855">
    <property type="term" value="F:ADP-dependent NAD(P)H-hydrate dehydratase activity"/>
    <property type="evidence" value="ECO:0007669"/>
    <property type="project" value="UniProtKB-UniRule"/>
</dbReference>
<dbReference type="SUPFAM" id="SSF64153">
    <property type="entry name" value="YjeF N-terminal domain-like"/>
    <property type="match status" value="1"/>
</dbReference>
<dbReference type="Pfam" id="PF03853">
    <property type="entry name" value="YjeF_N"/>
    <property type="match status" value="1"/>
</dbReference>
<comment type="function">
    <text evidence="17">Catalyzes the dehydration of the S-form of NAD(P)HX at the expense of ADP, which is converted to AMP. Together with NAD(P)HX epimerase, which catalyzes the epimerization of the S- and R-forms, the enzyme allows the repair of both epimers of NAD(P)HX, a damaged form of NAD(P)H that is a result of enzymatic or heat-dependent hydration.</text>
</comment>
<feature type="binding site" evidence="17">
    <location>
        <position position="388"/>
    </location>
    <ligand>
        <name>(6S)-NADPHX</name>
        <dbReference type="ChEBI" id="CHEBI:64076"/>
    </ligand>
</feature>
<keyword evidence="13" id="KW-0511">Multifunctional enzyme</keyword>
<evidence type="ECO:0000256" key="1">
    <source>
        <dbReference type="ARBA" id="ARBA00000013"/>
    </source>
</evidence>
<dbReference type="InterPro" id="IPR004443">
    <property type="entry name" value="YjeF_N_dom"/>
</dbReference>
<dbReference type="CDD" id="cd01171">
    <property type="entry name" value="YXKO-related"/>
    <property type="match status" value="1"/>
</dbReference>
<dbReference type="HAMAP" id="MF_01966">
    <property type="entry name" value="NADHX_epimerase"/>
    <property type="match status" value="1"/>
</dbReference>
<comment type="caution">
    <text evidence="18">Lacks conserved residue(s) required for the propagation of feature annotation.</text>
</comment>
<dbReference type="Gene3D" id="3.40.50.10260">
    <property type="entry name" value="YjeF N-terminal domain"/>
    <property type="match status" value="1"/>
</dbReference>
<evidence type="ECO:0000313" key="23">
    <source>
        <dbReference type="Proteomes" id="UP000199337"/>
    </source>
</evidence>
<reference evidence="23" key="1">
    <citation type="submission" date="2016-10" db="EMBL/GenBank/DDBJ databases">
        <authorList>
            <person name="Varghese N."/>
            <person name="Submissions S."/>
        </authorList>
    </citation>
    <scope>NUCLEOTIDE SEQUENCE [LARGE SCALE GENOMIC DNA]</scope>
    <source>
        <strain evidence="23">DSM 17038</strain>
    </source>
</reference>
<keyword evidence="10 17" id="KW-0520">NAD</keyword>
<feature type="binding site" evidence="18">
    <location>
        <begin position="59"/>
        <end position="63"/>
    </location>
    <ligand>
        <name>(6S)-NADPHX</name>
        <dbReference type="ChEBI" id="CHEBI:64076"/>
    </ligand>
</feature>
<dbReference type="EMBL" id="FOOX01000001">
    <property type="protein sequence ID" value="SFG00322.1"/>
    <property type="molecule type" value="Genomic_DNA"/>
</dbReference>
<proteinExistence type="inferred from homology"/>
<evidence type="ECO:0000256" key="11">
    <source>
        <dbReference type="ARBA" id="ARBA00023235"/>
    </source>
</evidence>
<keyword evidence="7 17" id="KW-0067">ATP-binding</keyword>
<comment type="catalytic activity">
    <reaction evidence="15 17 19">
        <text>(6S)-NADHX + ADP = AMP + phosphate + NADH + H(+)</text>
        <dbReference type="Rhea" id="RHEA:32223"/>
        <dbReference type="ChEBI" id="CHEBI:15378"/>
        <dbReference type="ChEBI" id="CHEBI:43474"/>
        <dbReference type="ChEBI" id="CHEBI:57945"/>
        <dbReference type="ChEBI" id="CHEBI:64074"/>
        <dbReference type="ChEBI" id="CHEBI:456215"/>
        <dbReference type="ChEBI" id="CHEBI:456216"/>
        <dbReference type="EC" id="4.2.1.136"/>
    </reaction>
</comment>
<comment type="similarity">
    <text evidence="3 19">In the N-terminal section; belongs to the NnrE/AIBP family.</text>
</comment>
<evidence type="ECO:0000256" key="18">
    <source>
        <dbReference type="HAMAP-Rule" id="MF_01966"/>
    </source>
</evidence>
<dbReference type="PROSITE" id="PS51385">
    <property type="entry name" value="YJEF_N"/>
    <property type="match status" value="1"/>
</dbReference>
<feature type="binding site" evidence="18">
    <location>
        <position position="60"/>
    </location>
    <ligand>
        <name>K(+)</name>
        <dbReference type="ChEBI" id="CHEBI:29103"/>
    </ligand>
</feature>
<evidence type="ECO:0000256" key="15">
    <source>
        <dbReference type="ARBA" id="ARBA00048238"/>
    </source>
</evidence>
<feature type="binding site" evidence="17">
    <location>
        <position position="455"/>
    </location>
    <ligand>
        <name>(6S)-NADPHX</name>
        <dbReference type="ChEBI" id="CHEBI:64076"/>
    </ligand>
</feature>
<keyword evidence="8 17" id="KW-0521">NADP</keyword>
<dbReference type="PANTHER" id="PTHR12592:SF0">
    <property type="entry name" value="ATP-DEPENDENT (S)-NAD(P)H-HYDRATE DEHYDRATASE"/>
    <property type="match status" value="1"/>
</dbReference>
<dbReference type="NCBIfam" id="TIGR00196">
    <property type="entry name" value="yjeF_cterm"/>
    <property type="match status" value="1"/>
</dbReference>
<keyword evidence="23" id="KW-1185">Reference proteome</keyword>
<dbReference type="GO" id="GO:0110051">
    <property type="term" value="P:metabolite repair"/>
    <property type="evidence" value="ECO:0007669"/>
    <property type="project" value="TreeGrafter"/>
</dbReference>
<keyword evidence="11 18" id="KW-0413">Isomerase</keyword>
<dbReference type="EC" id="4.2.1.136" evidence="19"/>
<evidence type="ECO:0000259" key="20">
    <source>
        <dbReference type="PROSITE" id="PS51383"/>
    </source>
</evidence>
<keyword evidence="12 17" id="KW-0456">Lyase</keyword>
<sequence>MRLVTGSEMAAIDHAAINDYAIPGIVLMENAGIRTVEIISQLLESTTNTNIVILAGKGNNGGDGFVIARHLYNKGARVQLFLFGEENKVKGDALTNLTIWKGMGQKIYPLNSTHDVNMVKMAVNSAELIIDALYGTGFKGTVSDLLASVFKSINLSGKTVIAVDIPSGIEADTGKINGPCIRADHTVTFAYPKLGLVLYQGCNYVGKLHVVDISIPAAALSKVASSRYLTTSELINEIWPSRKGPEHKGDFGRVLVVAGSRGMSGAAVLAAEAAARIGAGLVTLGVPSAIHDIAENKLTEVMTFPLAETAKGNISHTTLKDILDRCHSSDVIAIGPGLGTGTETSTLVQDIIMNITIPCVLDADGLNAMAGKAGLFKSVKSNLVLTPHPGEMARLTGHSVKEIQQNRIGITARKAKEWGCSILLKGAKTIICGPDGSIYINGTGNPGMASGGSGDVLTGIIAGLMAQGLTPVNAAVAGAFIHGRAGDVTAQEMGMSGMLAGDLLQRIPHVTKEYE</sequence>
<dbReference type="PIRSF" id="PIRSF017184">
    <property type="entry name" value="Nnr"/>
    <property type="match status" value="1"/>
</dbReference>
<evidence type="ECO:0000256" key="2">
    <source>
        <dbReference type="ARBA" id="ARBA00000909"/>
    </source>
</evidence>
<evidence type="ECO:0000256" key="7">
    <source>
        <dbReference type="ARBA" id="ARBA00022840"/>
    </source>
</evidence>
<comment type="catalytic activity">
    <reaction evidence="16 17 19">
        <text>(6S)-NADPHX + ADP = AMP + phosphate + NADPH + H(+)</text>
        <dbReference type="Rhea" id="RHEA:32235"/>
        <dbReference type="ChEBI" id="CHEBI:15378"/>
        <dbReference type="ChEBI" id="CHEBI:43474"/>
        <dbReference type="ChEBI" id="CHEBI:57783"/>
        <dbReference type="ChEBI" id="CHEBI:64076"/>
        <dbReference type="ChEBI" id="CHEBI:456215"/>
        <dbReference type="ChEBI" id="CHEBI:456216"/>
        <dbReference type="EC" id="4.2.1.136"/>
    </reaction>
</comment>
<dbReference type="AlphaFoldDB" id="A0A1I2N9A1"/>
<feature type="binding site" evidence="18">
    <location>
        <position position="164"/>
    </location>
    <ligand>
        <name>(6S)-NADPHX</name>
        <dbReference type="ChEBI" id="CHEBI:64076"/>
    </ligand>
</feature>
<dbReference type="Pfam" id="PF01256">
    <property type="entry name" value="Carb_kinase"/>
    <property type="match status" value="1"/>
</dbReference>
<feature type="binding site" evidence="18">
    <location>
        <position position="167"/>
    </location>
    <ligand>
        <name>K(+)</name>
        <dbReference type="ChEBI" id="CHEBI:29103"/>
    </ligand>
</feature>
<comment type="catalytic activity">
    <reaction evidence="2 18 19">
        <text>(6R)-NADPHX = (6S)-NADPHX</text>
        <dbReference type="Rhea" id="RHEA:32227"/>
        <dbReference type="ChEBI" id="CHEBI:64076"/>
        <dbReference type="ChEBI" id="CHEBI:64077"/>
        <dbReference type="EC" id="5.1.99.6"/>
    </reaction>
</comment>
<dbReference type="EC" id="5.1.99.6" evidence="19"/>
<keyword evidence="9 18" id="KW-0630">Potassium</keyword>
<comment type="similarity">
    <text evidence="17">Belongs to the NnrD/CARKD family.</text>
</comment>
<keyword evidence="6 17" id="KW-0547">Nucleotide-binding</keyword>
<dbReference type="InterPro" id="IPR017953">
    <property type="entry name" value="Carbohydrate_kinase_pred_CS"/>
</dbReference>
<evidence type="ECO:0000256" key="13">
    <source>
        <dbReference type="ARBA" id="ARBA00023268"/>
    </source>
</evidence>
<feature type="domain" description="YjeF N-terminal" evidence="21">
    <location>
        <begin position="9"/>
        <end position="221"/>
    </location>
</feature>
<feature type="binding site" evidence="18">
    <location>
        <begin position="135"/>
        <end position="141"/>
    </location>
    <ligand>
        <name>(6S)-NADPHX</name>
        <dbReference type="ChEBI" id="CHEBI:64076"/>
    </ligand>
</feature>
<evidence type="ECO:0000256" key="4">
    <source>
        <dbReference type="ARBA" id="ARBA00009524"/>
    </source>
</evidence>
<comment type="cofactor">
    <cofactor evidence="17">
        <name>Mg(2+)</name>
        <dbReference type="ChEBI" id="CHEBI:18420"/>
    </cofactor>
</comment>
<comment type="catalytic activity">
    <reaction evidence="1 18 19">
        <text>(6R)-NADHX = (6S)-NADHX</text>
        <dbReference type="Rhea" id="RHEA:32215"/>
        <dbReference type="ChEBI" id="CHEBI:64074"/>
        <dbReference type="ChEBI" id="CHEBI:64075"/>
        <dbReference type="EC" id="5.1.99.6"/>
    </reaction>
</comment>
<gene>
    <name evidence="18" type="primary">nnrE</name>
    <name evidence="17" type="synonym">nnrD</name>
    <name evidence="22" type="ORF">SAMN05660649_00433</name>
</gene>
<evidence type="ECO:0000256" key="9">
    <source>
        <dbReference type="ARBA" id="ARBA00022958"/>
    </source>
</evidence>
<comment type="function">
    <text evidence="14 19">Bifunctional enzyme that catalyzes the epimerization of the S- and R-forms of NAD(P)HX and the dehydration of the S-form of NAD(P)HX at the expense of ADP, which is converted to AMP. This allows the repair of both epimers of NAD(P)HX, a damaged form of NAD(P)H that is a result of enzymatic or heat-dependent hydration.</text>
</comment>
<evidence type="ECO:0000259" key="21">
    <source>
        <dbReference type="PROSITE" id="PS51385"/>
    </source>
</evidence>
<comment type="similarity">
    <text evidence="4 19">In the C-terminal section; belongs to the NnrD/CARKD family.</text>
</comment>
<keyword evidence="5 18" id="KW-0479">Metal-binding</keyword>
<feature type="domain" description="YjeF C-terminal" evidence="20">
    <location>
        <begin position="231"/>
        <end position="514"/>
    </location>
</feature>
<feature type="binding site" evidence="17">
    <location>
        <position position="454"/>
    </location>
    <ligand>
        <name>AMP</name>
        <dbReference type="ChEBI" id="CHEBI:456215"/>
    </ligand>
</feature>
<dbReference type="Proteomes" id="UP000199337">
    <property type="component" value="Unassembled WGS sequence"/>
</dbReference>
<organism evidence="22 23">
    <name type="scientific">Desulfotruncus arcticus DSM 17038</name>
    <dbReference type="NCBI Taxonomy" id="1121424"/>
    <lineage>
        <taxon>Bacteria</taxon>
        <taxon>Bacillati</taxon>
        <taxon>Bacillota</taxon>
        <taxon>Clostridia</taxon>
        <taxon>Eubacteriales</taxon>
        <taxon>Desulfallaceae</taxon>
        <taxon>Desulfotruncus</taxon>
    </lineage>
</organism>
<evidence type="ECO:0000256" key="17">
    <source>
        <dbReference type="HAMAP-Rule" id="MF_01965"/>
    </source>
</evidence>
<dbReference type="GO" id="GO:0052856">
    <property type="term" value="F:NAD(P)HX epimerase activity"/>
    <property type="evidence" value="ECO:0007669"/>
    <property type="project" value="UniProtKB-UniRule"/>
</dbReference>
<feature type="binding site" evidence="17">
    <location>
        <position position="266"/>
    </location>
    <ligand>
        <name>(6S)-NADPHX</name>
        <dbReference type="ChEBI" id="CHEBI:64076"/>
    </ligand>
</feature>
<dbReference type="HAMAP" id="MF_01965">
    <property type="entry name" value="NADHX_dehydratase"/>
    <property type="match status" value="1"/>
</dbReference>
<dbReference type="GO" id="GO:0046496">
    <property type="term" value="P:nicotinamide nucleotide metabolic process"/>
    <property type="evidence" value="ECO:0007669"/>
    <property type="project" value="UniProtKB-UniRule"/>
</dbReference>
<dbReference type="InterPro" id="IPR030677">
    <property type="entry name" value="Nnr"/>
</dbReference>
<dbReference type="Gene3D" id="3.40.1190.20">
    <property type="match status" value="1"/>
</dbReference>
<name>A0A1I2N9A1_9FIRM</name>
<dbReference type="PROSITE" id="PS51383">
    <property type="entry name" value="YJEF_C_3"/>
    <property type="match status" value="1"/>
</dbReference>
<comment type="similarity">
    <text evidence="18">Belongs to the NnrE/AIBP family.</text>
</comment>
<dbReference type="NCBIfam" id="TIGR00197">
    <property type="entry name" value="yjeF_nterm"/>
    <property type="match status" value="1"/>
</dbReference>
<dbReference type="SUPFAM" id="SSF53613">
    <property type="entry name" value="Ribokinase-like"/>
    <property type="match status" value="1"/>
</dbReference>
<feature type="binding site" evidence="17">
    <location>
        <position position="337"/>
    </location>
    <ligand>
        <name>(6S)-NADPHX</name>
        <dbReference type="ChEBI" id="CHEBI:64076"/>
    </ligand>
</feature>
<dbReference type="GO" id="GO:0005524">
    <property type="term" value="F:ATP binding"/>
    <property type="evidence" value="ECO:0007669"/>
    <property type="project" value="UniProtKB-UniRule"/>
</dbReference>
<dbReference type="InterPro" id="IPR000631">
    <property type="entry name" value="CARKD"/>
</dbReference>
<accession>A0A1I2N9A1</accession>